<comment type="catalytic activity">
    <reaction evidence="14">
        <text>N-succinyl-(2S,6S)-2,6-diaminopimelate + H2O = (2S,6S)-2,6-diaminopimelate + succinate</text>
        <dbReference type="Rhea" id="RHEA:22608"/>
        <dbReference type="ChEBI" id="CHEBI:15377"/>
        <dbReference type="ChEBI" id="CHEBI:30031"/>
        <dbReference type="ChEBI" id="CHEBI:57609"/>
        <dbReference type="ChEBI" id="CHEBI:58087"/>
        <dbReference type="EC" id="3.5.1.18"/>
    </reaction>
</comment>
<comment type="caution">
    <text evidence="16">The sequence shown here is derived from an EMBL/GenBank/DDBJ whole genome shotgun (WGS) entry which is preliminary data.</text>
</comment>
<keyword evidence="8" id="KW-0479">Metal-binding</keyword>
<evidence type="ECO:0000256" key="12">
    <source>
        <dbReference type="ARBA" id="ARBA00023154"/>
    </source>
</evidence>
<dbReference type="Pfam" id="PF01546">
    <property type="entry name" value="Peptidase_M20"/>
    <property type="match status" value="1"/>
</dbReference>
<keyword evidence="12" id="KW-0457">Lysine biosynthesis</keyword>
<evidence type="ECO:0000256" key="2">
    <source>
        <dbReference type="ARBA" id="ARBA00001947"/>
    </source>
</evidence>
<comment type="cofactor">
    <cofactor evidence="1">
        <name>Co(2+)</name>
        <dbReference type="ChEBI" id="CHEBI:48828"/>
    </cofactor>
</comment>
<evidence type="ECO:0000256" key="13">
    <source>
        <dbReference type="ARBA" id="ARBA00023285"/>
    </source>
</evidence>
<keyword evidence="17" id="KW-1185">Reference proteome</keyword>
<dbReference type="InterPro" id="IPR010182">
    <property type="entry name" value="ArgE/DapE"/>
</dbReference>
<dbReference type="InterPro" id="IPR050072">
    <property type="entry name" value="Peptidase_M20A"/>
</dbReference>
<dbReference type="GO" id="GO:0019877">
    <property type="term" value="P:diaminopimelate biosynthetic process"/>
    <property type="evidence" value="ECO:0007669"/>
    <property type="project" value="UniProtKB-KW"/>
</dbReference>
<dbReference type="InterPro" id="IPR011650">
    <property type="entry name" value="Peptidase_M20_dimer"/>
</dbReference>
<dbReference type="Proteomes" id="UP000480303">
    <property type="component" value="Unassembled WGS sequence"/>
</dbReference>
<dbReference type="NCBIfam" id="TIGR01910">
    <property type="entry name" value="DapE-ArgE"/>
    <property type="match status" value="1"/>
</dbReference>
<evidence type="ECO:0000256" key="9">
    <source>
        <dbReference type="ARBA" id="ARBA00022801"/>
    </source>
</evidence>
<dbReference type="GO" id="GO:0009089">
    <property type="term" value="P:lysine biosynthetic process via diaminopimelate"/>
    <property type="evidence" value="ECO:0007669"/>
    <property type="project" value="UniProtKB-UniPathway"/>
</dbReference>
<dbReference type="NCBIfam" id="NF006365">
    <property type="entry name" value="PRK08588.1"/>
    <property type="match status" value="1"/>
</dbReference>
<evidence type="ECO:0000256" key="1">
    <source>
        <dbReference type="ARBA" id="ARBA00001941"/>
    </source>
</evidence>
<dbReference type="InterPro" id="IPR001261">
    <property type="entry name" value="ArgE/DapE_CS"/>
</dbReference>
<evidence type="ECO:0000313" key="16">
    <source>
        <dbReference type="EMBL" id="GFH41866.1"/>
    </source>
</evidence>
<dbReference type="InterPro" id="IPR002933">
    <property type="entry name" value="Peptidase_M20"/>
</dbReference>
<evidence type="ECO:0000256" key="7">
    <source>
        <dbReference type="ARBA" id="ARBA00022605"/>
    </source>
</evidence>
<evidence type="ECO:0000256" key="11">
    <source>
        <dbReference type="ARBA" id="ARBA00022915"/>
    </source>
</evidence>
<comment type="cofactor">
    <cofactor evidence="2">
        <name>Zn(2+)</name>
        <dbReference type="ChEBI" id="CHEBI:29105"/>
    </cofactor>
</comment>
<accession>A0A6A0BAN5</accession>
<dbReference type="EMBL" id="BLLI01000007">
    <property type="protein sequence ID" value="GFH41866.1"/>
    <property type="molecule type" value="Genomic_DNA"/>
</dbReference>
<proteinExistence type="inferred from homology"/>
<evidence type="ECO:0000259" key="15">
    <source>
        <dbReference type="Pfam" id="PF07687"/>
    </source>
</evidence>
<dbReference type="Gene3D" id="3.30.70.360">
    <property type="match status" value="1"/>
</dbReference>
<dbReference type="GO" id="GO:0009014">
    <property type="term" value="F:succinyl-diaminopimelate desuccinylase activity"/>
    <property type="evidence" value="ECO:0007669"/>
    <property type="project" value="UniProtKB-EC"/>
</dbReference>
<feature type="domain" description="Peptidase M20 dimerisation" evidence="15">
    <location>
        <begin position="175"/>
        <end position="279"/>
    </location>
</feature>
<dbReference type="CDD" id="cd08659">
    <property type="entry name" value="M20_ArgE_DapE-like"/>
    <property type="match status" value="1"/>
</dbReference>
<keyword evidence="10" id="KW-0862">Zinc</keyword>
<evidence type="ECO:0000256" key="14">
    <source>
        <dbReference type="ARBA" id="ARBA00051301"/>
    </source>
</evidence>
<dbReference type="SUPFAM" id="SSF55031">
    <property type="entry name" value="Bacterial exopeptidase dimerisation domain"/>
    <property type="match status" value="1"/>
</dbReference>
<evidence type="ECO:0000256" key="4">
    <source>
        <dbReference type="ARBA" id="ARBA00006247"/>
    </source>
</evidence>
<gene>
    <name evidence="16" type="ORF">Hs30E_04170</name>
</gene>
<dbReference type="PANTHER" id="PTHR43808:SF8">
    <property type="entry name" value="PEPTIDASE M20 DIMERISATION DOMAIN-CONTAINING PROTEIN"/>
    <property type="match status" value="1"/>
</dbReference>
<evidence type="ECO:0000313" key="17">
    <source>
        <dbReference type="Proteomes" id="UP000480303"/>
    </source>
</evidence>
<dbReference type="SUPFAM" id="SSF53187">
    <property type="entry name" value="Zn-dependent exopeptidases"/>
    <property type="match status" value="1"/>
</dbReference>
<evidence type="ECO:0000256" key="6">
    <source>
        <dbReference type="ARBA" id="ARBA00016853"/>
    </source>
</evidence>
<name>A0A6A0BAN5_9LACT</name>
<evidence type="ECO:0000256" key="5">
    <source>
        <dbReference type="ARBA" id="ARBA00011921"/>
    </source>
</evidence>
<dbReference type="RefSeq" id="WP_172207603.1">
    <property type="nucleotide sequence ID" value="NZ_BLLI01000007.1"/>
</dbReference>
<keyword evidence="7" id="KW-0028">Amino-acid biosynthesis</keyword>
<reference evidence="16 17" key="1">
    <citation type="submission" date="2020-02" db="EMBL/GenBank/DDBJ databases">
        <title>Draft genome sequence of Lactococcus sp. Hs30E4-3.</title>
        <authorList>
            <person name="Noda S."/>
            <person name="Yuki M."/>
            <person name="Ohkuma M."/>
        </authorList>
    </citation>
    <scope>NUCLEOTIDE SEQUENCE [LARGE SCALE GENOMIC DNA]</scope>
    <source>
        <strain evidence="16 17">Hs30E4-3</strain>
    </source>
</reference>
<protein>
    <recommendedName>
        <fullName evidence="6">Probable succinyl-diaminopimelate desuccinylase</fullName>
        <ecNumber evidence="5">3.5.1.18</ecNumber>
    </recommendedName>
</protein>
<sequence>MDNRAALTLLKEVIQIKSILGDEKLVADKLQTIFEAHDIPCQQIIFENNGANRSQLIATLEGTQGDGKTLAFSGHMDVVAAGDIPWEFAPFAAIEADGKLYGRGTCDMKAGLIAQVVALIRLKHAGANFKGTIKFIATAGEETAAIGSGALVSDGLVDDIDALIIGEPTDLGIAVAHKGALWPRITTYGKTAHGSMPNTGVNAIEHMLLVLAKFKEKFDFASSIDDLVGASTSSIDVMNGGFGTNVVPDKCTVEIDIRTIKSQNHADLKAQFAELLADLTQTVPNFKAEVNYINDLPSMKTALDDEFALLAQKVVSEIKNEPVTLFGITGYTDGSQFSRLEKDLPILILGPAETKYAHQPNEFVKIADFYRAIDIYETVAKRYFLEN</sequence>
<organism evidence="16 17">
    <name type="scientific">Pseudolactococcus hodotermopsidis</name>
    <dbReference type="NCBI Taxonomy" id="2709157"/>
    <lineage>
        <taxon>Bacteria</taxon>
        <taxon>Bacillati</taxon>
        <taxon>Bacillota</taxon>
        <taxon>Bacilli</taxon>
        <taxon>Lactobacillales</taxon>
        <taxon>Streptococcaceae</taxon>
        <taxon>Pseudolactococcus</taxon>
    </lineage>
</organism>
<comment type="similarity">
    <text evidence="4">Belongs to the peptidase M20A family.</text>
</comment>
<evidence type="ECO:0000256" key="8">
    <source>
        <dbReference type="ARBA" id="ARBA00022723"/>
    </source>
</evidence>
<dbReference type="EC" id="3.5.1.18" evidence="5"/>
<dbReference type="PROSITE" id="PS00759">
    <property type="entry name" value="ARGE_DAPE_CPG2_2"/>
    <property type="match status" value="1"/>
</dbReference>
<dbReference type="InterPro" id="IPR036264">
    <property type="entry name" value="Bact_exopeptidase_dim_dom"/>
</dbReference>
<dbReference type="PROSITE" id="PS00758">
    <property type="entry name" value="ARGE_DAPE_CPG2_1"/>
    <property type="match status" value="1"/>
</dbReference>
<dbReference type="AlphaFoldDB" id="A0A6A0BAN5"/>
<dbReference type="Pfam" id="PF07687">
    <property type="entry name" value="M20_dimer"/>
    <property type="match status" value="1"/>
</dbReference>
<keyword evidence="11" id="KW-0220">Diaminopimelate biosynthesis</keyword>
<evidence type="ECO:0000256" key="10">
    <source>
        <dbReference type="ARBA" id="ARBA00022833"/>
    </source>
</evidence>
<dbReference type="PANTHER" id="PTHR43808">
    <property type="entry name" value="ACETYLORNITHINE DEACETYLASE"/>
    <property type="match status" value="1"/>
</dbReference>
<evidence type="ECO:0000256" key="3">
    <source>
        <dbReference type="ARBA" id="ARBA00005130"/>
    </source>
</evidence>
<comment type="pathway">
    <text evidence="3">Amino-acid biosynthesis; L-lysine biosynthesis via DAP pathway; LL-2,6-diaminopimelate from (S)-tetrahydrodipicolinate (succinylase route): step 3/3.</text>
</comment>
<dbReference type="GO" id="GO:0046872">
    <property type="term" value="F:metal ion binding"/>
    <property type="evidence" value="ECO:0007669"/>
    <property type="project" value="UniProtKB-KW"/>
</dbReference>
<keyword evidence="9" id="KW-0378">Hydrolase</keyword>
<dbReference type="UniPathway" id="UPA00034">
    <property type="reaction ID" value="UER00021"/>
</dbReference>
<dbReference type="Gene3D" id="3.40.630.10">
    <property type="entry name" value="Zn peptidases"/>
    <property type="match status" value="1"/>
</dbReference>
<keyword evidence="13" id="KW-0170">Cobalt</keyword>